<dbReference type="EMBL" id="FN653034">
    <property type="protein sequence ID" value="CBY09079.1"/>
    <property type="molecule type" value="Genomic_DNA"/>
</dbReference>
<organism evidence="1">
    <name type="scientific">Oikopleura dioica</name>
    <name type="common">Tunicate</name>
    <dbReference type="NCBI Taxonomy" id="34765"/>
    <lineage>
        <taxon>Eukaryota</taxon>
        <taxon>Metazoa</taxon>
        <taxon>Chordata</taxon>
        <taxon>Tunicata</taxon>
        <taxon>Appendicularia</taxon>
        <taxon>Copelata</taxon>
        <taxon>Oikopleuridae</taxon>
        <taxon>Oikopleura</taxon>
    </lineage>
</organism>
<sequence length="126" mass="14937">MGLTRARWVHRLLQKKTPQKTRQWCLAYLRLLLTKTEHVEEETVDNEEIQPRKSREEKVLEVLESGEFIHKISPQVRRKFVAPADWIGNKTSAVAKWIRESEESKSLDIRERQKVKKMLTSLDTIE</sequence>
<name>E4XBV4_OIKDI</name>
<accession>E4XBV4</accession>
<dbReference type="InParanoid" id="E4XBV4"/>
<dbReference type="OrthoDB" id="10539225at2759"/>
<protein>
    <submittedName>
        <fullName evidence="1">Uncharacterized protein</fullName>
    </submittedName>
</protein>
<dbReference type="Proteomes" id="UP000001307">
    <property type="component" value="Unassembled WGS sequence"/>
</dbReference>
<keyword evidence="3" id="KW-1185">Reference proteome</keyword>
<gene>
    <name evidence="1" type="ORF">GSOID_T00006611001</name>
    <name evidence="2" type="ORF">GSOID_T00031560001</name>
</gene>
<evidence type="ECO:0000313" key="2">
    <source>
        <dbReference type="EMBL" id="CBY38056.1"/>
    </source>
</evidence>
<proteinExistence type="predicted"/>
<evidence type="ECO:0000313" key="1">
    <source>
        <dbReference type="EMBL" id="CBY09079.1"/>
    </source>
</evidence>
<dbReference type="Proteomes" id="UP000011014">
    <property type="component" value="Unassembled WGS sequence"/>
</dbReference>
<dbReference type="EMBL" id="FN655121">
    <property type="protein sequence ID" value="CBY38056.1"/>
    <property type="molecule type" value="Genomic_DNA"/>
</dbReference>
<dbReference type="AlphaFoldDB" id="E4XBV4"/>
<reference evidence="1" key="1">
    <citation type="journal article" date="2010" name="Science">
        <title>Plasticity of animal genome architecture unmasked by rapid evolution of a pelagic tunicate.</title>
        <authorList>
            <person name="Denoeud F."/>
            <person name="Henriet S."/>
            <person name="Mungpakdee S."/>
            <person name="Aury J.M."/>
            <person name="Da Silva C."/>
            <person name="Brinkmann H."/>
            <person name="Mikhaleva J."/>
            <person name="Olsen L.C."/>
            <person name="Jubin C."/>
            <person name="Canestro C."/>
            <person name="Bouquet J.M."/>
            <person name="Danks G."/>
            <person name="Poulain J."/>
            <person name="Campsteijn C."/>
            <person name="Adamski M."/>
            <person name="Cross I."/>
            <person name="Yadetie F."/>
            <person name="Muffato M."/>
            <person name="Louis A."/>
            <person name="Butcher S."/>
            <person name="Tsagkogeorga G."/>
            <person name="Konrad A."/>
            <person name="Singh S."/>
            <person name="Jensen M.F."/>
            <person name="Cong E.H."/>
            <person name="Eikeseth-Otteraa H."/>
            <person name="Noel B."/>
            <person name="Anthouard V."/>
            <person name="Porcel B.M."/>
            <person name="Kachouri-Lafond R."/>
            <person name="Nishino A."/>
            <person name="Ugolini M."/>
            <person name="Chourrout P."/>
            <person name="Nishida H."/>
            <person name="Aasland R."/>
            <person name="Huzurbazar S."/>
            <person name="Westhof E."/>
            <person name="Delsuc F."/>
            <person name="Lehrach H."/>
            <person name="Reinhardt R."/>
            <person name="Weissenbach J."/>
            <person name="Roy S.W."/>
            <person name="Artiguenave F."/>
            <person name="Postlethwait J.H."/>
            <person name="Manak J.R."/>
            <person name="Thompson E.M."/>
            <person name="Jaillon O."/>
            <person name="Du Pasquier L."/>
            <person name="Boudinot P."/>
            <person name="Liberles D.A."/>
            <person name="Volff J.N."/>
            <person name="Philippe H."/>
            <person name="Lenhard B."/>
            <person name="Roest Crollius H."/>
            <person name="Wincker P."/>
            <person name="Chourrout D."/>
        </authorList>
    </citation>
    <scope>NUCLEOTIDE SEQUENCE [LARGE SCALE GENOMIC DNA]</scope>
</reference>
<evidence type="ECO:0000313" key="3">
    <source>
        <dbReference type="Proteomes" id="UP000001307"/>
    </source>
</evidence>